<keyword evidence="2" id="KW-0472">Membrane</keyword>
<feature type="signal peptide" evidence="3">
    <location>
        <begin position="1"/>
        <end position="25"/>
    </location>
</feature>
<dbReference type="RefSeq" id="XP_060457683.1">
    <property type="nucleotide sequence ID" value="XM_060601162.1"/>
</dbReference>
<organism evidence="4 5">
    <name type="scientific">Cutaneotrichosporon cavernicola</name>
    <dbReference type="NCBI Taxonomy" id="279322"/>
    <lineage>
        <taxon>Eukaryota</taxon>
        <taxon>Fungi</taxon>
        <taxon>Dikarya</taxon>
        <taxon>Basidiomycota</taxon>
        <taxon>Agaricomycotina</taxon>
        <taxon>Tremellomycetes</taxon>
        <taxon>Trichosporonales</taxon>
        <taxon>Trichosporonaceae</taxon>
        <taxon>Cutaneotrichosporon</taxon>
    </lineage>
</organism>
<accession>A0AA48QWI4</accession>
<dbReference type="AlphaFoldDB" id="A0AA48QWI4"/>
<feature type="compositionally biased region" description="Polar residues" evidence="1">
    <location>
        <begin position="310"/>
        <end position="323"/>
    </location>
</feature>
<reference evidence="4" key="1">
    <citation type="journal article" date="2023" name="BMC Genomics">
        <title>Chromosome-level genome assemblies of Cutaneotrichosporon spp. (Trichosporonales, Basidiomycota) reveal imbalanced evolution between nucleotide sequences and chromosome synteny.</title>
        <authorList>
            <person name="Kobayashi Y."/>
            <person name="Kayamori A."/>
            <person name="Aoki K."/>
            <person name="Shiwa Y."/>
            <person name="Matsutani M."/>
            <person name="Fujita N."/>
            <person name="Sugita T."/>
            <person name="Iwasaki W."/>
            <person name="Tanaka N."/>
            <person name="Takashima M."/>
        </authorList>
    </citation>
    <scope>NUCLEOTIDE SEQUENCE</scope>
    <source>
        <strain evidence="4">HIS019</strain>
    </source>
</reference>
<proteinExistence type="predicted"/>
<feature type="compositionally biased region" description="Polar residues" evidence="1">
    <location>
        <begin position="455"/>
        <end position="469"/>
    </location>
</feature>
<evidence type="ECO:0000313" key="5">
    <source>
        <dbReference type="Proteomes" id="UP001233271"/>
    </source>
</evidence>
<evidence type="ECO:0000256" key="1">
    <source>
        <dbReference type="SAM" id="MobiDB-lite"/>
    </source>
</evidence>
<dbReference type="EMBL" id="AP028216">
    <property type="protein sequence ID" value="BEI92418.1"/>
    <property type="molecule type" value="Genomic_DNA"/>
</dbReference>
<dbReference type="GeneID" id="85496288"/>
<keyword evidence="5" id="KW-1185">Reference proteome</keyword>
<protein>
    <recommendedName>
        <fullName evidence="6">Mid2 domain-containing protein</fullName>
    </recommendedName>
</protein>
<feature type="transmembrane region" description="Helical" evidence="2">
    <location>
        <begin position="368"/>
        <end position="392"/>
    </location>
</feature>
<keyword evidence="3" id="KW-0732">Signal</keyword>
<feature type="compositionally biased region" description="Low complexity" evidence="1">
    <location>
        <begin position="324"/>
        <end position="362"/>
    </location>
</feature>
<keyword evidence="2" id="KW-0812">Transmembrane</keyword>
<feature type="region of interest" description="Disordered" evidence="1">
    <location>
        <begin position="310"/>
        <end position="362"/>
    </location>
</feature>
<dbReference type="Proteomes" id="UP001233271">
    <property type="component" value="Chromosome 5"/>
</dbReference>
<feature type="compositionally biased region" description="Pro residues" evidence="1">
    <location>
        <begin position="563"/>
        <end position="579"/>
    </location>
</feature>
<gene>
    <name evidence="4" type="ORF">CcaverHIS019_0500460</name>
</gene>
<name>A0AA48QWI4_9TREE</name>
<evidence type="ECO:0000256" key="3">
    <source>
        <dbReference type="SAM" id="SignalP"/>
    </source>
</evidence>
<sequence length="616" mass="63544">MPATASIRVVMTATAALMTLPGVVAALNDVPYVFDVSDQSPLCKYTPDPNSTASIPDPSRGWAVSYTGSTGSWQPNSQGVGTSAHTTSQTSAQIEFLFVGTGVTFFGTMDSEALLLAVDGVTARGTPESGALLSMSGLNLGTHSALITRNPGNPNSTPASITGARVTTTISSEATSFERVRYADMATIQDGNINPEFSGWNVVENGNLCSTSSGTVMQISVPSNAAFLELWVPSGFKGGAFSVAVDPAPPSGPVSLILSSSFNFWETSPEIAYFANLDPAVKYTAQVTNRGAQLLCLQKAKVYFSDGESTAPAQSGSSSTLGPNASGSATNAAGSSTGTANGSSGINASGGDSGSSASNASAGKKSQAGAIAGGVVGGLAALAAIVALIFFLRRRKRNARSRQQAMYKATSRTRDRPGSWQPFFGTGTLDSQGSRASKEFELTPPSFAGDKSSRHTSMQTYDSTTGSTPMTPPVGEFGAPILPPDEVSKFTPAPYNHFAGSHTSIPSQSSLRPISELPRAIPRGHSFAPANTMFAAAGTGTAASTARSALMSASSDTVDSLPPGWPSPPTSPPRPGPRPPPRKHMSRGSLSPPTSPTQHPVQTMPSFRSPEHQFDD</sequence>
<dbReference type="KEGG" id="ccac:CcaHIS019_0500460"/>
<evidence type="ECO:0000256" key="2">
    <source>
        <dbReference type="SAM" id="Phobius"/>
    </source>
</evidence>
<evidence type="ECO:0008006" key="6">
    <source>
        <dbReference type="Google" id="ProtNLM"/>
    </source>
</evidence>
<feature type="region of interest" description="Disordered" evidence="1">
    <location>
        <begin position="547"/>
        <end position="616"/>
    </location>
</feature>
<feature type="region of interest" description="Disordered" evidence="1">
    <location>
        <begin position="400"/>
        <end position="421"/>
    </location>
</feature>
<feature type="region of interest" description="Disordered" evidence="1">
    <location>
        <begin position="444"/>
        <end position="472"/>
    </location>
</feature>
<feature type="compositionally biased region" description="Polar residues" evidence="1">
    <location>
        <begin position="588"/>
        <end position="606"/>
    </location>
</feature>
<keyword evidence="2" id="KW-1133">Transmembrane helix</keyword>
<evidence type="ECO:0000313" key="4">
    <source>
        <dbReference type="EMBL" id="BEI92418.1"/>
    </source>
</evidence>
<feature type="chain" id="PRO_5041467223" description="Mid2 domain-containing protein" evidence="3">
    <location>
        <begin position="26"/>
        <end position="616"/>
    </location>
</feature>